<name>A0A2R6RI61_9APHY</name>
<dbReference type="Proteomes" id="UP000186601">
    <property type="component" value="Unassembled WGS sequence"/>
</dbReference>
<feature type="region of interest" description="Disordered" evidence="2">
    <location>
        <begin position="115"/>
        <end position="206"/>
    </location>
</feature>
<evidence type="ECO:0000256" key="1">
    <source>
        <dbReference type="SAM" id="Coils"/>
    </source>
</evidence>
<proteinExistence type="predicted"/>
<keyword evidence="4" id="KW-1185">Reference proteome</keyword>
<dbReference type="OrthoDB" id="354769at2759"/>
<keyword evidence="1" id="KW-0175">Coiled coil</keyword>
<feature type="region of interest" description="Disordered" evidence="2">
    <location>
        <begin position="66"/>
        <end position="85"/>
    </location>
</feature>
<organism evidence="3 4">
    <name type="scientific">Hermanssonia centrifuga</name>
    <dbReference type="NCBI Taxonomy" id="98765"/>
    <lineage>
        <taxon>Eukaryota</taxon>
        <taxon>Fungi</taxon>
        <taxon>Dikarya</taxon>
        <taxon>Basidiomycota</taxon>
        <taxon>Agaricomycotina</taxon>
        <taxon>Agaricomycetes</taxon>
        <taxon>Polyporales</taxon>
        <taxon>Meruliaceae</taxon>
        <taxon>Hermanssonia</taxon>
    </lineage>
</organism>
<evidence type="ECO:0000313" key="4">
    <source>
        <dbReference type="Proteomes" id="UP000186601"/>
    </source>
</evidence>
<feature type="compositionally biased region" description="Polar residues" evidence="2">
    <location>
        <begin position="666"/>
        <end position="678"/>
    </location>
</feature>
<feature type="region of interest" description="Disordered" evidence="2">
    <location>
        <begin position="270"/>
        <end position="293"/>
    </location>
</feature>
<feature type="region of interest" description="Disordered" evidence="2">
    <location>
        <begin position="26"/>
        <end position="52"/>
    </location>
</feature>
<dbReference type="AlphaFoldDB" id="A0A2R6RI61"/>
<protein>
    <submittedName>
        <fullName evidence="3">Uncharacterized protein</fullName>
    </submittedName>
</protein>
<feature type="region of interest" description="Disordered" evidence="2">
    <location>
        <begin position="528"/>
        <end position="554"/>
    </location>
</feature>
<comment type="caution">
    <text evidence="3">The sequence shown here is derived from an EMBL/GenBank/DDBJ whole genome shotgun (WGS) entry which is preliminary data.</text>
</comment>
<dbReference type="EMBL" id="MLYV02000256">
    <property type="protein sequence ID" value="PSS29716.1"/>
    <property type="molecule type" value="Genomic_DNA"/>
</dbReference>
<accession>A0A2R6RI61</accession>
<gene>
    <name evidence="3" type="ORF">PHLCEN_2v2864</name>
</gene>
<feature type="compositionally biased region" description="Polar residues" evidence="2">
    <location>
        <begin position="184"/>
        <end position="196"/>
    </location>
</feature>
<reference evidence="3 4" key="1">
    <citation type="submission" date="2018-02" db="EMBL/GenBank/DDBJ databases">
        <title>Genome sequence of the basidiomycete white-rot fungus Phlebia centrifuga.</title>
        <authorList>
            <person name="Granchi Z."/>
            <person name="Peng M."/>
            <person name="de Vries R.P."/>
            <person name="Hilden K."/>
            <person name="Makela M.R."/>
            <person name="Grigoriev I."/>
            <person name="Riley R."/>
        </authorList>
    </citation>
    <scope>NUCLEOTIDE SEQUENCE [LARGE SCALE GENOMIC DNA]</scope>
    <source>
        <strain evidence="3 4">FBCC195</strain>
    </source>
</reference>
<evidence type="ECO:0000313" key="3">
    <source>
        <dbReference type="EMBL" id="PSS29716.1"/>
    </source>
</evidence>
<feature type="coiled-coil region" evidence="1">
    <location>
        <begin position="476"/>
        <end position="506"/>
    </location>
</feature>
<feature type="region of interest" description="Disordered" evidence="2">
    <location>
        <begin position="634"/>
        <end position="678"/>
    </location>
</feature>
<feature type="compositionally biased region" description="Polar residues" evidence="2">
    <location>
        <begin position="72"/>
        <end position="81"/>
    </location>
</feature>
<sequence>MAESDPDYKRRELMVSHFGRSSAASLSLSAASSESSHEPPSTPNDPRISVSSTIYQASNYSLQYSPHFHAPLNTTGRPNMNSDRDSFIDLTSPTFSPLSPQFSMNASYAPTGEHTSSFYRTDSRNSDVSPRAAKPTLPHISTNTTKPPIPTSPKPTFNKRSKSAQPPAHRSAAPGDSPVAQEATVPSTLPPTTNFLKPQERSDRVRQTRKLAQMFGQSPGAIEAVAFSQLSFEANPPGGFLSASNNLVSNLTGKKKHQKAAVSMSVVPELENPAQSHSPEGIKNSLWSSRRHSSPLSPQQFSFIDASSSHESHSSGVDQSSFVIEIGSQQGTAFSDWGSQIDREFRSGPTSPTSFMDLSEEDIANDTASSIITIQTPKADRRPGLLSSASSVYSFTSEDLAEEDRRRKREKLAKLHRFLGSRVPADLVLGQLDVAVATDLPPVAPVSAIECSDKMDPEARKIWIRRRRSSSAAEFRGKWSDDIDRLKEELNDKEKAQNVRRAVKMEKLFGVQPPQTLYHTRFAPSHAEAAVGTPSHLRQQTLPPSPSSPSYSRNVNQAAYTRNKVKKANHRPGTAESTEPLINANASHGKLPAIGLGFSDIYEHYRHSLNSLNDIIDRDDRASLERLHGIIHGESTEPILQPFTRQEEPSSDEPPTPKAERRRSLPTRTSMASISSAYSVAAPSEEEINFRARRKRAAKLTQFFGVDYRDLMGEVIDSLEKGLEEEGGRGTLRPDEVQELLHKLRKLKSKRNSLFN</sequence>
<evidence type="ECO:0000256" key="2">
    <source>
        <dbReference type="SAM" id="MobiDB-lite"/>
    </source>
</evidence>